<comment type="caution">
    <text evidence="6">The sequence shown here is derived from an EMBL/GenBank/DDBJ whole genome shotgun (WGS) entry which is preliminary data.</text>
</comment>
<feature type="domain" description="Metalloprotease TldD/E N-terminal" evidence="3">
    <location>
        <begin position="24"/>
        <end position="88"/>
    </location>
</feature>
<reference evidence="6 7" key="1">
    <citation type="submission" date="2020-05" db="EMBL/GenBank/DDBJ databases">
        <title>Parvularcula mediterraneae sp. nov., isolated from polypropylene straw from shallow seawater of the seashore of Laganas in Zakynthos island, Greece.</title>
        <authorList>
            <person name="Szabo I."/>
            <person name="Al-Omari J."/>
            <person name="Rado J."/>
            <person name="Szerdahelyi G.S."/>
        </authorList>
    </citation>
    <scope>NUCLEOTIDE SEQUENCE [LARGE SCALE GENOMIC DNA]</scope>
    <source>
        <strain evidence="6 7">ZS-1/3</strain>
    </source>
</reference>
<keyword evidence="7" id="KW-1185">Reference proteome</keyword>
<dbReference type="PANTHER" id="PTHR43421">
    <property type="entry name" value="METALLOPROTEASE PMBA"/>
    <property type="match status" value="1"/>
</dbReference>
<dbReference type="GO" id="GO:0008237">
    <property type="term" value="F:metallopeptidase activity"/>
    <property type="evidence" value="ECO:0007669"/>
    <property type="project" value="InterPro"/>
</dbReference>
<evidence type="ECO:0000313" key="7">
    <source>
        <dbReference type="Proteomes" id="UP000536835"/>
    </source>
</evidence>
<dbReference type="Gene3D" id="3.30.2290.10">
    <property type="entry name" value="PmbA/TldD superfamily"/>
    <property type="match status" value="1"/>
</dbReference>
<dbReference type="AlphaFoldDB" id="A0A7Y3RMY9"/>
<dbReference type="InterPro" id="IPR045569">
    <property type="entry name" value="Metalloprtase-TldD/E_C"/>
</dbReference>
<evidence type="ECO:0000256" key="2">
    <source>
        <dbReference type="SAM" id="MobiDB-lite"/>
    </source>
</evidence>
<dbReference type="EMBL" id="JABFCX010000003">
    <property type="protein sequence ID" value="NNU16605.1"/>
    <property type="molecule type" value="Genomic_DNA"/>
</dbReference>
<sequence>MTADPEKLLSALLDKAKAQGADAADALLYKSLSASVQVRLGETEEVERSENQDLGLRVFVGDRQATVSSTNFREDALDTLVERAVKMAKLAPSDPYAGLAPADRLASAPYPDLDLSDGYEPSTEELTERAKLCEDAARAVEGVTNSSGAGASVSAGESFFATSHGFFGRKFGGSHSVGVSVLAGEGTAMERDYESDAAVHISDLKEAAEVGREAGERAVRRLNPKKMKSQQAPVIFERRLAASLLGPLASAANGGAITRKTSFLLEKLGERLFPESIIVRDDPLRPRGFGSKPFDGEGVTCEAFDLIDKGVLTQWYLNAAQAKQLGLETNGRAKRGTGGAPSSGPSNLDLLPGDKTPEELIKEAGNGLLVTDMFGPQINGNTGDYSVGCSGFAIGGGEIAHPVSEITIAGNLLDMWGSIVAGSDLERKGSINAPTLIIERMTIAGD</sequence>
<dbReference type="GO" id="GO:0005829">
    <property type="term" value="C:cytosol"/>
    <property type="evidence" value="ECO:0007669"/>
    <property type="project" value="TreeGrafter"/>
</dbReference>
<dbReference type="PANTHER" id="PTHR43421:SF1">
    <property type="entry name" value="METALLOPROTEASE PMBA"/>
    <property type="match status" value="1"/>
</dbReference>
<dbReference type="Proteomes" id="UP000536835">
    <property type="component" value="Unassembled WGS sequence"/>
</dbReference>
<dbReference type="Pfam" id="PF01523">
    <property type="entry name" value="PmbA_TldD_1st"/>
    <property type="match status" value="1"/>
</dbReference>
<feature type="domain" description="Metalloprotease TldD/E C-terminal" evidence="4">
    <location>
        <begin position="230"/>
        <end position="445"/>
    </location>
</feature>
<proteinExistence type="inferred from homology"/>
<dbReference type="GO" id="GO:0006508">
    <property type="term" value="P:proteolysis"/>
    <property type="evidence" value="ECO:0007669"/>
    <property type="project" value="InterPro"/>
</dbReference>
<evidence type="ECO:0000259" key="4">
    <source>
        <dbReference type="Pfam" id="PF19289"/>
    </source>
</evidence>
<dbReference type="InterPro" id="IPR002510">
    <property type="entry name" value="Metalloprtase-TldD/E_N"/>
</dbReference>
<dbReference type="InterPro" id="IPR045570">
    <property type="entry name" value="Metalloprtase-TldD/E_cen_dom"/>
</dbReference>
<evidence type="ECO:0000259" key="5">
    <source>
        <dbReference type="Pfam" id="PF19290"/>
    </source>
</evidence>
<dbReference type="Pfam" id="PF19289">
    <property type="entry name" value="PmbA_TldD_3rd"/>
    <property type="match status" value="1"/>
</dbReference>
<organism evidence="6 7">
    <name type="scientific">Parvularcula mediterranea</name>
    <dbReference type="NCBI Taxonomy" id="2732508"/>
    <lineage>
        <taxon>Bacteria</taxon>
        <taxon>Pseudomonadati</taxon>
        <taxon>Pseudomonadota</taxon>
        <taxon>Alphaproteobacteria</taxon>
        <taxon>Parvularculales</taxon>
        <taxon>Parvularculaceae</taxon>
        <taxon>Parvularcula</taxon>
    </lineage>
</organism>
<comment type="similarity">
    <text evidence="1">Belongs to the peptidase U62 family.</text>
</comment>
<dbReference type="SUPFAM" id="SSF111283">
    <property type="entry name" value="Putative modulator of DNA gyrase, PmbA/TldD"/>
    <property type="match status" value="1"/>
</dbReference>
<dbReference type="Pfam" id="PF19290">
    <property type="entry name" value="PmbA_TldD_2nd"/>
    <property type="match status" value="1"/>
</dbReference>
<dbReference type="InterPro" id="IPR036059">
    <property type="entry name" value="TldD/PmbA_sf"/>
</dbReference>
<evidence type="ECO:0000259" key="3">
    <source>
        <dbReference type="Pfam" id="PF01523"/>
    </source>
</evidence>
<evidence type="ECO:0000256" key="1">
    <source>
        <dbReference type="ARBA" id="ARBA00005836"/>
    </source>
</evidence>
<name>A0A7Y3RMY9_9PROT</name>
<accession>A0A7Y3RMY9</accession>
<evidence type="ECO:0000313" key="6">
    <source>
        <dbReference type="EMBL" id="NNU16605.1"/>
    </source>
</evidence>
<feature type="region of interest" description="Disordered" evidence="2">
    <location>
        <begin position="330"/>
        <end position="353"/>
    </location>
</feature>
<gene>
    <name evidence="6" type="ORF">HK107_09760</name>
</gene>
<feature type="domain" description="Metalloprotease TldD/E central" evidence="5">
    <location>
        <begin position="120"/>
        <end position="222"/>
    </location>
</feature>
<dbReference type="InterPro" id="IPR047657">
    <property type="entry name" value="PmbA"/>
</dbReference>
<protein>
    <submittedName>
        <fullName evidence="6">TldD/PmbA family protein</fullName>
    </submittedName>
</protein>
<dbReference type="InterPro" id="IPR035068">
    <property type="entry name" value="TldD/PmbA_N"/>
</dbReference>
<dbReference type="RefSeq" id="WP_173199225.1">
    <property type="nucleotide sequence ID" value="NZ_JABFCX010000003.1"/>
</dbReference>